<dbReference type="InterPro" id="IPR008906">
    <property type="entry name" value="HATC_C_dom"/>
</dbReference>
<dbReference type="Proteomes" id="UP001501940">
    <property type="component" value="Chromosome 8"/>
</dbReference>
<accession>A0A3Q1BIY7</accession>
<dbReference type="OMA" id="HMELCEL"/>
<dbReference type="Pfam" id="PF05699">
    <property type="entry name" value="Dimer_Tnp_hAT"/>
    <property type="match status" value="1"/>
</dbReference>
<protein>
    <recommendedName>
        <fullName evidence="1">HAT C-terminal dimerisation domain-containing protein</fullName>
    </recommendedName>
</protein>
<sequence>MSAPKRKLDQENSIFQVRWETDYLFTEFKGKPICLVCLETKSAKKDFNSSRHYNTTHKEKFEKYTGVARAAVVADLKGKIHGQQSLFTKTTTAQKSALKAYVVTLELTKAKKPLSDGEMVKRLTRRIFDIQNHVEEKLKQVINDCKYFSLALDESTDVTDVSQLLIFNRTIDSSSEVHEELLKLVSLHETTKGTDIFKAVKTVVNEHGGFGKLSAIVTDGAPSMQGRRAGFTGLLHQNGVDYPVLHCIIHQEAICAKTMNFSHVVDLVTKVTDLIRGGNRALNHRKLVAFLEEVNAAYGDLQMYRFFALRNELPVFLEECLRCDTSAYCCKLQDTAFLCDMAFLTDITSHLNHLNIQLQGRCQTVPDLYAHMNAFRRKLELFRDGFSSVSPNLAHFPSCEEMCTDVPACEKIFPKYRADTETLLQQFSDCFQDFHAMQPRVQPAELQLELSELQSDPFFQSPRNEKEISFWRLLPESRFPLLRDFSLSMASMFGSTYICESSFSTMKHINSKERNRLTDETIPALSHR</sequence>
<dbReference type="GO" id="GO:0046983">
    <property type="term" value="F:protein dimerization activity"/>
    <property type="evidence" value="ECO:0007669"/>
    <property type="project" value="InterPro"/>
</dbReference>
<keyword evidence="3" id="KW-1185">Reference proteome</keyword>
<dbReference type="Ensembl" id="ENSAOCT00000030706.2">
    <property type="protein sequence ID" value="ENSAOCP00000012629.2"/>
    <property type="gene ID" value="ENSAOCG00000017147.2"/>
</dbReference>
<name>A0A3Q1BIY7_AMPOC</name>
<dbReference type="AlphaFoldDB" id="A0A3Q1BIY7"/>
<dbReference type="SUPFAM" id="SSF53098">
    <property type="entry name" value="Ribonuclease H-like"/>
    <property type="match status" value="1"/>
</dbReference>
<dbReference type="InterPro" id="IPR012337">
    <property type="entry name" value="RNaseH-like_sf"/>
</dbReference>
<organism evidence="2 3">
    <name type="scientific">Amphiprion ocellaris</name>
    <name type="common">Clown anemonefish</name>
    <dbReference type="NCBI Taxonomy" id="80972"/>
    <lineage>
        <taxon>Eukaryota</taxon>
        <taxon>Metazoa</taxon>
        <taxon>Chordata</taxon>
        <taxon>Craniata</taxon>
        <taxon>Vertebrata</taxon>
        <taxon>Euteleostomi</taxon>
        <taxon>Actinopterygii</taxon>
        <taxon>Neopterygii</taxon>
        <taxon>Teleostei</taxon>
        <taxon>Neoteleostei</taxon>
        <taxon>Acanthomorphata</taxon>
        <taxon>Ovalentaria</taxon>
        <taxon>Pomacentridae</taxon>
        <taxon>Amphiprion</taxon>
    </lineage>
</organism>
<dbReference type="PANTHER" id="PTHR45913:SF20">
    <property type="entry name" value="GENERAL TRANSCRIPTION FACTOR II-I REPEAT DOMAIN-CONTAINING PROTEIN 2"/>
    <property type="match status" value="1"/>
</dbReference>
<reference evidence="2 3" key="1">
    <citation type="submission" date="2022-01" db="EMBL/GenBank/DDBJ databases">
        <title>A chromosome-scale genome assembly of the false clownfish, Amphiprion ocellaris.</title>
        <authorList>
            <person name="Ryu T."/>
        </authorList>
    </citation>
    <scope>NUCLEOTIDE SEQUENCE [LARGE SCALE GENOMIC DNA]</scope>
</reference>
<dbReference type="PANTHER" id="PTHR45913">
    <property type="entry name" value="EPM2A-INTERACTING PROTEIN 1"/>
    <property type="match status" value="1"/>
</dbReference>
<evidence type="ECO:0000313" key="3">
    <source>
        <dbReference type="Proteomes" id="UP001501940"/>
    </source>
</evidence>
<evidence type="ECO:0000313" key="2">
    <source>
        <dbReference type="Ensembl" id="ENSAOCP00000012629.2"/>
    </source>
</evidence>
<proteinExistence type="predicted"/>
<dbReference type="GeneTree" id="ENSGT00950000182812"/>
<reference evidence="2" key="3">
    <citation type="submission" date="2025-09" db="UniProtKB">
        <authorList>
            <consortium name="Ensembl"/>
        </authorList>
    </citation>
    <scope>IDENTIFICATION</scope>
</reference>
<evidence type="ECO:0000259" key="1">
    <source>
        <dbReference type="Pfam" id="PF05699"/>
    </source>
</evidence>
<gene>
    <name evidence="2" type="primary">CLUL1</name>
</gene>
<reference evidence="2" key="2">
    <citation type="submission" date="2025-08" db="UniProtKB">
        <authorList>
            <consortium name="Ensembl"/>
        </authorList>
    </citation>
    <scope>IDENTIFICATION</scope>
</reference>
<feature type="domain" description="HAT C-terminal dimerisation" evidence="1">
    <location>
        <begin position="449"/>
        <end position="525"/>
    </location>
</feature>